<sequence>MSEIEYNDFGFTAMDAEELASVDTKIVEKTTTATEVIHKLDDFIRPLLENLAKDSDKEYIYWPNRVEIITKKIAELDLIQKNI</sequence>
<proteinExistence type="predicted"/>
<accession>A0A382MYP1</accession>
<dbReference type="EMBL" id="UINC01096035">
    <property type="protein sequence ID" value="SVC52592.1"/>
    <property type="molecule type" value="Genomic_DNA"/>
</dbReference>
<evidence type="ECO:0000313" key="1">
    <source>
        <dbReference type="EMBL" id="SVC52592.1"/>
    </source>
</evidence>
<gene>
    <name evidence="1" type="ORF">METZ01_LOCUS305446</name>
</gene>
<organism evidence="1">
    <name type="scientific">marine metagenome</name>
    <dbReference type="NCBI Taxonomy" id="408172"/>
    <lineage>
        <taxon>unclassified sequences</taxon>
        <taxon>metagenomes</taxon>
        <taxon>ecological metagenomes</taxon>
    </lineage>
</organism>
<dbReference type="AlphaFoldDB" id="A0A382MYP1"/>
<reference evidence="1" key="1">
    <citation type="submission" date="2018-05" db="EMBL/GenBank/DDBJ databases">
        <authorList>
            <person name="Lanie J.A."/>
            <person name="Ng W.-L."/>
            <person name="Kazmierczak K.M."/>
            <person name="Andrzejewski T.M."/>
            <person name="Davidsen T.M."/>
            <person name="Wayne K.J."/>
            <person name="Tettelin H."/>
            <person name="Glass J.I."/>
            <person name="Rusch D."/>
            <person name="Podicherti R."/>
            <person name="Tsui H.-C.T."/>
            <person name="Winkler M.E."/>
        </authorList>
    </citation>
    <scope>NUCLEOTIDE SEQUENCE</scope>
</reference>
<protein>
    <submittedName>
        <fullName evidence="1">Uncharacterized protein</fullName>
    </submittedName>
</protein>
<name>A0A382MYP1_9ZZZZ</name>